<dbReference type="PANTHER" id="PTHR12066">
    <property type="entry name" value="TELOMERASE REVERSE TRANSCRIPTASE"/>
    <property type="match status" value="1"/>
</dbReference>
<dbReference type="Proteomes" id="UP001392437">
    <property type="component" value="Unassembled WGS sequence"/>
</dbReference>
<evidence type="ECO:0000256" key="14">
    <source>
        <dbReference type="ARBA" id="ARBA00048173"/>
    </source>
</evidence>
<evidence type="ECO:0000256" key="13">
    <source>
        <dbReference type="ARBA" id="ARBA00023242"/>
    </source>
</evidence>
<dbReference type="GO" id="GO:0003720">
    <property type="term" value="F:telomerase activity"/>
    <property type="evidence" value="ECO:0007669"/>
    <property type="project" value="InterPro"/>
</dbReference>
<name>A0AAW0Q5J8_9PEZI</name>
<dbReference type="InterPro" id="IPR003545">
    <property type="entry name" value="Telomerase_RT"/>
</dbReference>
<dbReference type="SUPFAM" id="SSF56672">
    <property type="entry name" value="DNA/RNA polymerases"/>
    <property type="match status" value="1"/>
</dbReference>
<dbReference type="GO" id="GO:0046872">
    <property type="term" value="F:metal ion binding"/>
    <property type="evidence" value="ECO:0007669"/>
    <property type="project" value="UniProtKB-KW"/>
</dbReference>
<evidence type="ECO:0000313" key="18">
    <source>
        <dbReference type="EMBL" id="KAK8095784.1"/>
    </source>
</evidence>
<dbReference type="CDD" id="cd01648">
    <property type="entry name" value="TERT"/>
    <property type="match status" value="1"/>
</dbReference>
<keyword evidence="19" id="KW-1185">Reference proteome</keyword>
<dbReference type="PANTHER" id="PTHR12066:SF0">
    <property type="entry name" value="TELOMERASE REVERSE TRANSCRIPTASE"/>
    <property type="match status" value="1"/>
</dbReference>
<comment type="caution">
    <text evidence="18">The sequence shown here is derived from an EMBL/GenBank/DDBJ whole genome shotgun (WGS) entry which is preliminary data.</text>
</comment>
<dbReference type="SMART" id="SM00975">
    <property type="entry name" value="Telomerase_RBD"/>
    <property type="match status" value="1"/>
</dbReference>
<evidence type="ECO:0000256" key="5">
    <source>
        <dbReference type="ARBA" id="ARBA00022454"/>
    </source>
</evidence>
<dbReference type="EMBL" id="JAQQWP010000011">
    <property type="protein sequence ID" value="KAK8095784.1"/>
    <property type="molecule type" value="Genomic_DNA"/>
</dbReference>
<proteinExistence type="inferred from homology"/>
<protein>
    <recommendedName>
        <fullName evidence="4 15">Telomerase reverse transcriptase</fullName>
        <ecNumber evidence="3 15">2.7.7.49</ecNumber>
    </recommendedName>
    <alternativeName>
        <fullName evidence="15">Telomerase catalytic subunit</fullName>
    </alternativeName>
</protein>
<dbReference type="AlphaFoldDB" id="A0AAW0Q5J8"/>
<comment type="function">
    <text evidence="15">Telomerase is a ribonucleoprotein enzyme essential for the replication of chromosome termini in most eukaryotes. It elongates telomeres. It is a reverse transcriptase that adds simple sequence repeats to chromosome ends by copying a template sequence within the RNA component of the enzyme.</text>
</comment>
<comment type="subcellular location">
    <subcellularLocation>
        <location evidence="1">Mitochondrion</location>
    </subcellularLocation>
    <subcellularLocation>
        <location evidence="15">Nucleus</location>
    </subcellularLocation>
    <subcellularLocation>
        <location evidence="15">Chromosome</location>
        <location evidence="15">Telomere</location>
    </subcellularLocation>
</comment>
<feature type="region of interest" description="Disordered" evidence="16">
    <location>
        <begin position="447"/>
        <end position="476"/>
    </location>
</feature>
<dbReference type="EC" id="2.7.7.49" evidence="3 15"/>
<keyword evidence="5 15" id="KW-0158">Chromosome</keyword>
<evidence type="ECO:0000256" key="1">
    <source>
        <dbReference type="ARBA" id="ARBA00004173"/>
    </source>
</evidence>
<sequence>MPTAQKRKQGRVTQQHAAPEPPAKKRKQTQGKGSDEPAPPAPVKHAVLDQYYPQLLTLRDYVLLKLPTTSRIRRKKIASTGSSANISNDETTDIERAVGQVLDTTIVGVTHQTQCIPDKRREQWETFSQKGDESYVTLSDGLAGARYSQAEIVDFVIWMLFSKAKNTGTWPKHLLCDGFRRNHNSRLQGPSTNNAVNIPGIFSIYPNQRVERLKQSPWPEVLKLLGDSGDRIMMDLLLDSSVFLSVGSSQGNYYQISGQPLYDTELLGTTHGDTKNASTGFQRSTTEINFVRNRMLYARPALNARGLVHFGLRHIHVLNRSPYVNPGTESASDSSALESRNEANTLRIMIYMFPRQFGLHNAFDSKVNYSETSQRLKDYTLREQEIQDRFGDLASNEARLKKPNPKRLRGKVKELVRKLQIMHSRCSYSKLLQHYCPVNTGLDHTEVSHVHRDKTPKSSKVAEGKSVKRKLQPQPPLSTAQTLIELSTPVSQVSAFCQSVLSKLIPDEFWATEHNKGVVMKKIDQFIHLRRFEGMYLHEVVQGIKITDIGWLAPQRLMARKTSQTDIQKRLELFHELLYYVFDSLLIPLIRSNFYVTESNTHKYKLFFFRHDVWKYVAEPAMAAVKSKMFEEVSIDAALKILDSRSLGFSQVRLLPKQTSIRPIMNLRRRTVAKGNSKVLGPSINTILGPVHTVLQLEKSMNPAKLGATLFSVGDIYKRVKEFKSSIPRSAKPLYFAKVDVQAAFDTIPQSAIVDLLGSIPQQRSYRISKHAEISSDKLGGTKDFSKTAKSKPTRKWLSTALRDRDNSTFLQHLESQQQQAAQKRNTVFIDSVVKKKYETSDLLQLVTSHIQQNLVKVSKKYYRQKKGIPQGSVLSSILCNYFYADLEMHVLKFLDADDCLLLRLIDDFLLITTDQNKAARFVETMHRGVPEYGVEVNPAKTLVNFDLEVNQTPVSKLEGNGSHNSGDGFPYCGTLINSKTLDITKDRDRGKSIAVKHAAPGLPDAEAREDALAPQKRSKHDSGSGNAVYNSLTVEFTRVPGQTFERKLLNAFKIQSHLMFLDTSHNAGATVLSNLFSAFVETAAKAWAYARCLSTSTSSSTTTRNSSSNGIKNKNRKGSSGTRAAEAAPARIMIRAVAKLVEVAFLLAQSKARRARYPGYVCDVRRNEVAWLAYHAFLQVLGRKQAGYGEVLAWLRAEIGKLGDKKDIRTGRVRHVATS</sequence>
<evidence type="ECO:0000256" key="4">
    <source>
        <dbReference type="ARBA" id="ARBA00016182"/>
    </source>
</evidence>
<evidence type="ECO:0000256" key="15">
    <source>
        <dbReference type="RuleBase" id="RU365061"/>
    </source>
</evidence>
<evidence type="ECO:0000256" key="3">
    <source>
        <dbReference type="ARBA" id="ARBA00012493"/>
    </source>
</evidence>
<feature type="compositionally biased region" description="Basic residues" evidence="16">
    <location>
        <begin position="1"/>
        <end position="10"/>
    </location>
</feature>
<dbReference type="Gene3D" id="3.30.70.2630">
    <property type="match status" value="1"/>
</dbReference>
<dbReference type="Gene3D" id="1.10.357.90">
    <property type="match status" value="2"/>
</dbReference>
<evidence type="ECO:0000256" key="16">
    <source>
        <dbReference type="SAM" id="MobiDB-lite"/>
    </source>
</evidence>
<reference evidence="18 19" key="1">
    <citation type="submission" date="2023-01" db="EMBL/GenBank/DDBJ databases">
        <title>Analysis of 21 Apiospora genomes using comparative genomics revels a genus with tremendous synthesis potential of carbohydrate active enzymes and secondary metabolites.</title>
        <authorList>
            <person name="Sorensen T."/>
        </authorList>
    </citation>
    <scope>NUCLEOTIDE SEQUENCE [LARGE SCALE GENOMIC DNA]</scope>
    <source>
        <strain evidence="18 19">CBS 117206</strain>
    </source>
</reference>
<dbReference type="InterPro" id="IPR043502">
    <property type="entry name" value="DNA/RNA_pol_sf"/>
</dbReference>
<feature type="domain" description="Reverse transcriptase" evidence="17">
    <location>
        <begin position="636"/>
        <end position="977"/>
    </location>
</feature>
<keyword evidence="7 15" id="KW-0548">Nucleotidyltransferase</keyword>
<keyword evidence="6 15" id="KW-0808">Transferase</keyword>
<evidence type="ECO:0000256" key="6">
    <source>
        <dbReference type="ARBA" id="ARBA00022679"/>
    </source>
</evidence>
<keyword evidence="8 15" id="KW-0479">Metal-binding</keyword>
<feature type="region of interest" description="Disordered" evidence="16">
    <location>
        <begin position="1"/>
        <end position="44"/>
    </location>
</feature>
<dbReference type="GO" id="GO:0070034">
    <property type="term" value="F:telomerase RNA binding"/>
    <property type="evidence" value="ECO:0007669"/>
    <property type="project" value="TreeGrafter"/>
</dbReference>
<evidence type="ECO:0000256" key="2">
    <source>
        <dbReference type="ARBA" id="ARBA00008001"/>
    </source>
</evidence>
<accession>A0AAW0Q5J8</accession>
<dbReference type="GO" id="GO:0000781">
    <property type="term" value="C:chromosome, telomeric region"/>
    <property type="evidence" value="ECO:0007669"/>
    <property type="project" value="UniProtKB-SubCell"/>
</dbReference>
<feature type="compositionally biased region" description="Basic and acidic residues" evidence="16">
    <location>
        <begin position="447"/>
        <end position="466"/>
    </location>
</feature>
<evidence type="ECO:0000256" key="12">
    <source>
        <dbReference type="ARBA" id="ARBA00023128"/>
    </source>
</evidence>
<keyword evidence="9 15" id="KW-0460">Magnesium</keyword>
<evidence type="ECO:0000259" key="17">
    <source>
        <dbReference type="PROSITE" id="PS50878"/>
    </source>
</evidence>
<dbReference type="PRINTS" id="PR01365">
    <property type="entry name" value="TELOMERASERT"/>
</dbReference>
<evidence type="ECO:0000256" key="10">
    <source>
        <dbReference type="ARBA" id="ARBA00022895"/>
    </source>
</evidence>
<dbReference type="Pfam" id="PF00078">
    <property type="entry name" value="RVT_1"/>
    <property type="match status" value="1"/>
</dbReference>
<gene>
    <name evidence="18" type="ORF">PG999_013806</name>
</gene>
<dbReference type="GO" id="GO:0005739">
    <property type="term" value="C:mitochondrion"/>
    <property type="evidence" value="ECO:0007669"/>
    <property type="project" value="UniProtKB-SubCell"/>
</dbReference>
<feature type="compositionally biased region" description="Low complexity" evidence="16">
    <location>
        <begin position="1098"/>
        <end position="1110"/>
    </location>
</feature>
<feature type="region of interest" description="Disordered" evidence="16">
    <location>
        <begin position="998"/>
        <end position="1026"/>
    </location>
</feature>
<evidence type="ECO:0000256" key="8">
    <source>
        <dbReference type="ARBA" id="ARBA00022723"/>
    </source>
</evidence>
<comment type="similarity">
    <text evidence="2 15">Belongs to the reverse transcriptase family. Telomerase subfamily.</text>
</comment>
<dbReference type="GO" id="GO:0000333">
    <property type="term" value="C:telomerase catalytic core complex"/>
    <property type="evidence" value="ECO:0007669"/>
    <property type="project" value="TreeGrafter"/>
</dbReference>
<keyword evidence="13 15" id="KW-0539">Nucleus</keyword>
<organism evidence="18 19">
    <name type="scientific">Apiospora kogelbergensis</name>
    <dbReference type="NCBI Taxonomy" id="1337665"/>
    <lineage>
        <taxon>Eukaryota</taxon>
        <taxon>Fungi</taxon>
        <taxon>Dikarya</taxon>
        <taxon>Ascomycota</taxon>
        <taxon>Pezizomycotina</taxon>
        <taxon>Sordariomycetes</taxon>
        <taxon>Xylariomycetidae</taxon>
        <taxon>Amphisphaeriales</taxon>
        <taxon>Apiosporaceae</taxon>
        <taxon>Apiospora</taxon>
    </lineage>
</organism>
<feature type="region of interest" description="Disordered" evidence="16">
    <location>
        <begin position="1098"/>
        <end position="1125"/>
    </location>
</feature>
<keyword evidence="11 15" id="KW-0695">RNA-directed DNA polymerase</keyword>
<dbReference type="GO" id="GO:0042162">
    <property type="term" value="F:telomeric DNA binding"/>
    <property type="evidence" value="ECO:0007669"/>
    <property type="project" value="TreeGrafter"/>
</dbReference>
<comment type="catalytic activity">
    <reaction evidence="14 15">
        <text>DNA(n) + a 2'-deoxyribonucleoside 5'-triphosphate = DNA(n+1) + diphosphate</text>
        <dbReference type="Rhea" id="RHEA:22508"/>
        <dbReference type="Rhea" id="RHEA-COMP:17339"/>
        <dbReference type="Rhea" id="RHEA-COMP:17340"/>
        <dbReference type="ChEBI" id="CHEBI:33019"/>
        <dbReference type="ChEBI" id="CHEBI:61560"/>
        <dbReference type="ChEBI" id="CHEBI:173112"/>
        <dbReference type="EC" id="2.7.7.49"/>
    </reaction>
</comment>
<keyword evidence="12" id="KW-0496">Mitochondrion</keyword>
<evidence type="ECO:0000256" key="11">
    <source>
        <dbReference type="ARBA" id="ARBA00022918"/>
    </source>
</evidence>
<dbReference type="InterPro" id="IPR000477">
    <property type="entry name" value="RT_dom"/>
</dbReference>
<dbReference type="PROSITE" id="PS50878">
    <property type="entry name" value="RT_POL"/>
    <property type="match status" value="1"/>
</dbReference>
<dbReference type="Gene3D" id="1.10.132.70">
    <property type="match status" value="1"/>
</dbReference>
<evidence type="ECO:0000256" key="7">
    <source>
        <dbReference type="ARBA" id="ARBA00022695"/>
    </source>
</evidence>
<evidence type="ECO:0000256" key="9">
    <source>
        <dbReference type="ARBA" id="ARBA00022842"/>
    </source>
</evidence>
<keyword evidence="10 15" id="KW-0779">Telomere</keyword>
<dbReference type="InterPro" id="IPR021891">
    <property type="entry name" value="Telomerase_RBD"/>
</dbReference>
<dbReference type="GO" id="GO:0007004">
    <property type="term" value="P:telomere maintenance via telomerase"/>
    <property type="evidence" value="ECO:0007669"/>
    <property type="project" value="TreeGrafter"/>
</dbReference>
<dbReference type="Pfam" id="PF12009">
    <property type="entry name" value="Telomerase_RBD"/>
    <property type="match status" value="1"/>
</dbReference>
<evidence type="ECO:0000313" key="19">
    <source>
        <dbReference type="Proteomes" id="UP001392437"/>
    </source>
</evidence>